<proteinExistence type="predicted"/>
<protein>
    <submittedName>
        <fullName evidence="1">Uncharacterized protein</fullName>
    </submittedName>
</protein>
<keyword evidence="2" id="KW-1185">Reference proteome</keyword>
<accession>A0A495JLE3</accession>
<dbReference type="EMBL" id="RBKT01000001">
    <property type="protein sequence ID" value="RKR89164.1"/>
    <property type="molecule type" value="Genomic_DNA"/>
</dbReference>
<sequence>MAFVLAIGAAGLVQDVTKRKRDKRGDPID</sequence>
<dbReference type="AlphaFoldDB" id="A0A495JLE3"/>
<evidence type="ECO:0000313" key="2">
    <source>
        <dbReference type="Proteomes" id="UP000277671"/>
    </source>
</evidence>
<dbReference type="Proteomes" id="UP000277671">
    <property type="component" value="Unassembled WGS sequence"/>
</dbReference>
<reference evidence="1 2" key="1">
    <citation type="submission" date="2018-10" db="EMBL/GenBank/DDBJ databases">
        <title>Sequencing the genomes of 1000 actinobacteria strains.</title>
        <authorList>
            <person name="Klenk H.-P."/>
        </authorList>
    </citation>
    <scope>NUCLEOTIDE SEQUENCE [LARGE SCALE GENOMIC DNA]</scope>
    <source>
        <strain evidence="1 2">DSM 45175</strain>
    </source>
</reference>
<gene>
    <name evidence="1" type="ORF">BDK92_3502</name>
</gene>
<organism evidence="1 2">
    <name type="scientific">Micromonospora pisi</name>
    <dbReference type="NCBI Taxonomy" id="589240"/>
    <lineage>
        <taxon>Bacteria</taxon>
        <taxon>Bacillati</taxon>
        <taxon>Actinomycetota</taxon>
        <taxon>Actinomycetes</taxon>
        <taxon>Micromonosporales</taxon>
        <taxon>Micromonosporaceae</taxon>
        <taxon>Micromonospora</taxon>
    </lineage>
</organism>
<name>A0A495JLE3_9ACTN</name>
<evidence type="ECO:0000313" key="1">
    <source>
        <dbReference type="EMBL" id="RKR89164.1"/>
    </source>
</evidence>
<comment type="caution">
    <text evidence="1">The sequence shown here is derived from an EMBL/GenBank/DDBJ whole genome shotgun (WGS) entry which is preliminary data.</text>
</comment>